<comment type="caution">
    <text evidence="2">The sequence shown here is derived from an EMBL/GenBank/DDBJ whole genome shotgun (WGS) entry which is preliminary data.</text>
</comment>
<gene>
    <name evidence="2" type="ORF">IFR04_011099</name>
</gene>
<sequence length="239" mass="25319">MNNLPPASSPPPGDMPQPTSNTREDTSTTKAVSRTASRNESCIASLLSFFDGPAPPPARRISSNDGTSASIISTEDPTDAVRILKETTYGSTEKEAVSLIRESLGETGDDDDGERDGSGDSSSNLHHTMSAPELLGELTDISSIDLFANWAALENAVGYKHPKPSPHPNERPLVRNKYCINKIPCAPCKKIGAKLKGDCEGNAPCGKCKARCLTAVQCRGGREGAGRDVKGNGKVKGRR</sequence>
<keyword evidence="3" id="KW-1185">Reference proteome</keyword>
<organism evidence="2 3">
    <name type="scientific">Cadophora malorum</name>
    <dbReference type="NCBI Taxonomy" id="108018"/>
    <lineage>
        <taxon>Eukaryota</taxon>
        <taxon>Fungi</taxon>
        <taxon>Dikarya</taxon>
        <taxon>Ascomycota</taxon>
        <taxon>Pezizomycotina</taxon>
        <taxon>Leotiomycetes</taxon>
        <taxon>Helotiales</taxon>
        <taxon>Ploettnerulaceae</taxon>
        <taxon>Cadophora</taxon>
    </lineage>
</organism>
<dbReference type="EMBL" id="JAFJYH010000208">
    <property type="protein sequence ID" value="KAG4415799.1"/>
    <property type="molecule type" value="Genomic_DNA"/>
</dbReference>
<feature type="compositionally biased region" description="Polar residues" evidence="1">
    <location>
        <begin position="28"/>
        <end position="42"/>
    </location>
</feature>
<dbReference type="AlphaFoldDB" id="A0A8H7W9A8"/>
<feature type="region of interest" description="Disordered" evidence="1">
    <location>
        <begin position="1"/>
        <end position="76"/>
    </location>
</feature>
<evidence type="ECO:0000313" key="3">
    <source>
        <dbReference type="Proteomes" id="UP000664132"/>
    </source>
</evidence>
<feature type="region of interest" description="Disordered" evidence="1">
    <location>
        <begin position="104"/>
        <end position="127"/>
    </location>
</feature>
<accession>A0A8H7W9A8</accession>
<proteinExistence type="predicted"/>
<dbReference type="Proteomes" id="UP000664132">
    <property type="component" value="Unassembled WGS sequence"/>
</dbReference>
<feature type="compositionally biased region" description="Polar residues" evidence="1">
    <location>
        <begin position="61"/>
        <end position="75"/>
    </location>
</feature>
<evidence type="ECO:0000256" key="1">
    <source>
        <dbReference type="SAM" id="MobiDB-lite"/>
    </source>
</evidence>
<name>A0A8H7W9A8_9HELO</name>
<evidence type="ECO:0000313" key="2">
    <source>
        <dbReference type="EMBL" id="KAG4415799.1"/>
    </source>
</evidence>
<dbReference type="OrthoDB" id="10630965at2759"/>
<reference evidence="2" key="1">
    <citation type="submission" date="2021-02" db="EMBL/GenBank/DDBJ databases">
        <title>Genome sequence Cadophora malorum strain M34.</title>
        <authorList>
            <person name="Stefanovic E."/>
            <person name="Vu D."/>
            <person name="Scully C."/>
            <person name="Dijksterhuis J."/>
            <person name="Roader J."/>
            <person name="Houbraken J."/>
        </authorList>
    </citation>
    <scope>NUCLEOTIDE SEQUENCE</scope>
    <source>
        <strain evidence="2">M34</strain>
    </source>
</reference>
<protein>
    <submittedName>
        <fullName evidence="2">Uncharacterized protein</fullName>
    </submittedName>
</protein>